<dbReference type="InterPro" id="IPR019271">
    <property type="entry name" value="DUF2284_metal-binding"/>
</dbReference>
<reference evidence="1 2" key="1">
    <citation type="submission" date="2015-09" db="EMBL/GenBank/DDBJ databases">
        <authorList>
            <consortium name="Pathogen Informatics"/>
        </authorList>
    </citation>
    <scope>NUCLEOTIDE SEQUENCE [LARGE SCALE GENOMIC DNA]</scope>
    <source>
        <strain evidence="1 2">2789STDY5608872</strain>
    </source>
</reference>
<organism evidence="1 2">
    <name type="scientific">Parabacteroides distasonis</name>
    <dbReference type="NCBI Taxonomy" id="823"/>
    <lineage>
        <taxon>Bacteria</taxon>
        <taxon>Pseudomonadati</taxon>
        <taxon>Bacteroidota</taxon>
        <taxon>Bacteroidia</taxon>
        <taxon>Bacteroidales</taxon>
        <taxon>Tannerellaceae</taxon>
        <taxon>Parabacteroides</taxon>
    </lineage>
</organism>
<evidence type="ECO:0000313" key="2">
    <source>
        <dbReference type="Proteomes" id="UP000095591"/>
    </source>
</evidence>
<dbReference type="Proteomes" id="UP000095591">
    <property type="component" value="Unassembled WGS sequence"/>
</dbReference>
<gene>
    <name evidence="1" type="ORF">ERS852429_01385</name>
</gene>
<evidence type="ECO:0000313" key="1">
    <source>
        <dbReference type="EMBL" id="CUM97479.1"/>
    </source>
</evidence>
<dbReference type="EMBL" id="CYXP01000002">
    <property type="protein sequence ID" value="CUM97479.1"/>
    <property type="molecule type" value="Genomic_DNA"/>
</dbReference>
<sequence length="185" mass="21913">MIEYKSYDYTRTIPVDDYILRYRDERRFMAYCRECRRYGNSWSCPPFNDSEDYLSGFRNLLIVCTRITPVVLDVPDAVEAGQELMHRERSRLDKRLFALEEEYNGRAFYAGSCILCPWEECARRSGKACRYPSRIRRSLEACGFDLGRTTSELFGIEMKWSENRNLPEYLLLVSGFLSDRETPIW</sequence>
<dbReference type="RefSeq" id="WP_057319095.1">
    <property type="nucleotide sequence ID" value="NZ_CYXP01000002.1"/>
</dbReference>
<accession>A0A173T652</accession>
<dbReference type="Pfam" id="PF10050">
    <property type="entry name" value="DUF2284"/>
    <property type="match status" value="1"/>
</dbReference>
<proteinExistence type="predicted"/>
<protein>
    <submittedName>
        <fullName evidence="1">Predicted metal-binding protein</fullName>
    </submittedName>
</protein>
<name>A0A173T652_PARDI</name>
<dbReference type="AlphaFoldDB" id="A0A173T652"/>